<comment type="caution">
    <text evidence="1">The sequence shown here is derived from an EMBL/GenBank/DDBJ whole genome shotgun (WGS) entry which is preliminary data.</text>
</comment>
<reference evidence="1 2" key="1">
    <citation type="submission" date="2020-09" db="EMBL/GenBank/DDBJ databases">
        <title>Paenibacillus sp. CAU 1523 isolated from sand of Haeundae Beach.</title>
        <authorList>
            <person name="Kim W."/>
        </authorList>
    </citation>
    <scope>NUCLEOTIDE SEQUENCE [LARGE SCALE GENOMIC DNA]</scope>
    <source>
        <strain evidence="1 2">CAU 1523</strain>
    </source>
</reference>
<dbReference type="InterPro" id="IPR009833">
    <property type="entry name" value="DUF1398"/>
</dbReference>
<evidence type="ECO:0000313" key="1">
    <source>
        <dbReference type="EMBL" id="MBD8499508.1"/>
    </source>
</evidence>
<dbReference type="SUPFAM" id="SSF160419">
    <property type="entry name" value="YdfO-like"/>
    <property type="match status" value="1"/>
</dbReference>
<dbReference type="RefSeq" id="WP_192025848.1">
    <property type="nucleotide sequence ID" value="NZ_JACYTN010000012.1"/>
</dbReference>
<dbReference type="Pfam" id="PF07166">
    <property type="entry name" value="DUF1398"/>
    <property type="match status" value="1"/>
</dbReference>
<name>A0ABR9B0N2_9BACL</name>
<sequence length="132" mass="14622">MKFNQESILNVATSEEHAGDFPKVVHGFKQLGIEKYHFIVDRGVYVFTDGNISIETQLNGIPKKVNEISSKEGIQSAINKAQSGQIEFETFITLAGEAGIAYWTADLIKMEVAYMDTSNHIIVVEPIPAYKG</sequence>
<organism evidence="1 2">
    <name type="scientific">Paenibacillus arenosi</name>
    <dbReference type="NCBI Taxonomy" id="2774142"/>
    <lineage>
        <taxon>Bacteria</taxon>
        <taxon>Bacillati</taxon>
        <taxon>Bacillota</taxon>
        <taxon>Bacilli</taxon>
        <taxon>Bacillales</taxon>
        <taxon>Paenibacillaceae</taxon>
        <taxon>Paenibacillus</taxon>
    </lineage>
</organism>
<proteinExistence type="predicted"/>
<keyword evidence="2" id="KW-1185">Reference proteome</keyword>
<gene>
    <name evidence="1" type="ORF">IFO66_14520</name>
</gene>
<dbReference type="Gene3D" id="3.30.1810.10">
    <property type="entry name" value="YdfO-like"/>
    <property type="match status" value="1"/>
</dbReference>
<dbReference type="InterPro" id="IPR036696">
    <property type="entry name" value="YdfO-like_sf"/>
</dbReference>
<accession>A0ABR9B0N2</accession>
<evidence type="ECO:0000313" key="2">
    <source>
        <dbReference type="Proteomes" id="UP000634529"/>
    </source>
</evidence>
<dbReference type="Proteomes" id="UP000634529">
    <property type="component" value="Unassembled WGS sequence"/>
</dbReference>
<protein>
    <submittedName>
        <fullName evidence="1">DUF1398 family protein</fullName>
    </submittedName>
</protein>
<dbReference type="EMBL" id="JACYTN010000012">
    <property type="protein sequence ID" value="MBD8499508.1"/>
    <property type="molecule type" value="Genomic_DNA"/>
</dbReference>